<evidence type="ECO:0000313" key="3">
    <source>
        <dbReference type="Proteomes" id="UP000035352"/>
    </source>
</evidence>
<dbReference type="InterPro" id="IPR013424">
    <property type="entry name" value="Ice-binding_C"/>
</dbReference>
<evidence type="ECO:0000313" key="2">
    <source>
        <dbReference type="EMBL" id="AKJ30125.1"/>
    </source>
</evidence>
<keyword evidence="3" id="KW-1185">Reference proteome</keyword>
<dbReference type="AlphaFoldDB" id="A0A0G3BUB7"/>
<proteinExistence type="predicted"/>
<gene>
    <name evidence="2" type="ORF">AAW51_3434</name>
</gene>
<sequence length="107" mass="11748">MTPHEWFYDVSSRAELTFLTPANDTPQLTEDELLSLLQRRLGTAIGGRLYVQNSRIGGGPPTREIYSGELEVLNAQVIPEPDTLVLSLVGMAGLVARRALQRQRASG</sequence>
<dbReference type="RefSeq" id="WP_047195568.1">
    <property type="nucleotide sequence ID" value="NZ_CP011371.1"/>
</dbReference>
<accession>A0A0G3BUB7</accession>
<feature type="domain" description="Ice-binding protein C-terminal" evidence="1">
    <location>
        <begin position="78"/>
        <end position="98"/>
    </location>
</feature>
<dbReference type="EMBL" id="CP011371">
    <property type="protein sequence ID" value="AKJ30125.1"/>
    <property type="molecule type" value="Genomic_DNA"/>
</dbReference>
<dbReference type="KEGG" id="pbh:AAW51_3434"/>
<dbReference type="Pfam" id="PF07589">
    <property type="entry name" value="PEP-CTERM"/>
    <property type="match status" value="1"/>
</dbReference>
<dbReference type="Proteomes" id="UP000035352">
    <property type="component" value="Chromosome"/>
</dbReference>
<name>A0A0G3BUB7_9BURK</name>
<reference evidence="2 3" key="1">
    <citation type="submission" date="2015-05" db="EMBL/GenBank/DDBJ databases">
        <authorList>
            <person name="Tang B."/>
            <person name="Yu Y."/>
        </authorList>
    </citation>
    <scope>NUCLEOTIDE SEQUENCE [LARGE SCALE GENOMIC DNA]</scope>
    <source>
        <strain evidence="2 3">DSM 7029</strain>
    </source>
</reference>
<protein>
    <recommendedName>
        <fullName evidence="1">Ice-binding protein C-terminal domain-containing protein</fullName>
    </recommendedName>
</protein>
<evidence type="ECO:0000259" key="1">
    <source>
        <dbReference type="Pfam" id="PF07589"/>
    </source>
</evidence>
<organism evidence="2 3">
    <name type="scientific">Caldimonas brevitalea</name>
    <dbReference type="NCBI Taxonomy" id="413882"/>
    <lineage>
        <taxon>Bacteria</taxon>
        <taxon>Pseudomonadati</taxon>
        <taxon>Pseudomonadota</taxon>
        <taxon>Betaproteobacteria</taxon>
        <taxon>Burkholderiales</taxon>
        <taxon>Sphaerotilaceae</taxon>
        <taxon>Caldimonas</taxon>
    </lineage>
</organism>